<protein>
    <recommendedName>
        <fullName evidence="7">3-phosphoshikimate 1-carboxyvinyltransferase</fullName>
        <ecNumber evidence="7">2.5.1.19</ecNumber>
    </recommendedName>
    <alternativeName>
        <fullName evidence="7">5-enolpyruvylshikimate-3-phosphate synthase</fullName>
        <shortName evidence="7">EPSP synthase</shortName>
        <shortName evidence="7">EPSPS</shortName>
    </alternativeName>
</protein>
<feature type="binding site" evidence="7">
    <location>
        <position position="27"/>
    </location>
    <ligand>
        <name>3-phosphoshikimate</name>
        <dbReference type="ChEBI" id="CHEBI:145989"/>
    </ligand>
</feature>
<dbReference type="InterPro" id="IPR001986">
    <property type="entry name" value="Enolpyruvate_Tfrase_dom"/>
</dbReference>
<comment type="subcellular location">
    <subcellularLocation>
        <location evidence="7">Cytoplasm</location>
    </subcellularLocation>
</comment>
<evidence type="ECO:0000256" key="6">
    <source>
        <dbReference type="ARBA" id="ARBA00044633"/>
    </source>
</evidence>
<dbReference type="CDD" id="cd01556">
    <property type="entry name" value="EPSP_synthase"/>
    <property type="match status" value="1"/>
</dbReference>
<keyword evidence="4 7" id="KW-0808">Transferase</keyword>
<organism evidence="9 10">
    <name type="scientific">Marinifilum breve</name>
    <dbReference type="NCBI Taxonomy" id="2184082"/>
    <lineage>
        <taxon>Bacteria</taxon>
        <taxon>Pseudomonadati</taxon>
        <taxon>Bacteroidota</taxon>
        <taxon>Bacteroidia</taxon>
        <taxon>Marinilabiliales</taxon>
        <taxon>Marinifilaceae</taxon>
    </lineage>
</organism>
<dbReference type="InterPro" id="IPR006264">
    <property type="entry name" value="EPSP_synthase"/>
</dbReference>
<feature type="binding site" evidence="7">
    <location>
        <position position="172"/>
    </location>
    <ligand>
        <name>3-phosphoshikimate</name>
        <dbReference type="ChEBI" id="CHEBI:145989"/>
    </ligand>
</feature>
<dbReference type="UniPathway" id="UPA00053">
    <property type="reaction ID" value="UER00089"/>
</dbReference>
<feature type="binding site" evidence="7">
    <location>
        <position position="22"/>
    </location>
    <ligand>
        <name>phosphoenolpyruvate</name>
        <dbReference type="ChEBI" id="CHEBI:58702"/>
    </ligand>
</feature>
<evidence type="ECO:0000256" key="5">
    <source>
        <dbReference type="ARBA" id="ARBA00023141"/>
    </source>
</evidence>
<comment type="subunit">
    <text evidence="7">Monomer.</text>
</comment>
<dbReference type="GO" id="GO:0003866">
    <property type="term" value="F:3-phosphoshikimate 1-carboxyvinyltransferase activity"/>
    <property type="evidence" value="ECO:0007669"/>
    <property type="project" value="UniProtKB-UniRule"/>
</dbReference>
<evidence type="ECO:0000256" key="3">
    <source>
        <dbReference type="ARBA" id="ARBA00022605"/>
    </source>
</evidence>
<comment type="caution">
    <text evidence="7">Lacks conserved residue(s) required for the propagation of feature annotation.</text>
</comment>
<dbReference type="SUPFAM" id="SSF55205">
    <property type="entry name" value="EPT/RTPC-like"/>
    <property type="match status" value="1"/>
</dbReference>
<evidence type="ECO:0000259" key="8">
    <source>
        <dbReference type="Pfam" id="PF00275"/>
    </source>
</evidence>
<keyword evidence="10" id="KW-1185">Reference proteome</keyword>
<feature type="active site" description="Proton acceptor" evidence="7">
    <location>
        <position position="288"/>
    </location>
</feature>
<feature type="binding site" evidence="7">
    <location>
        <position position="146"/>
    </location>
    <ligand>
        <name>phosphoenolpyruvate</name>
        <dbReference type="ChEBI" id="CHEBI:58702"/>
    </ligand>
</feature>
<evidence type="ECO:0000256" key="1">
    <source>
        <dbReference type="ARBA" id="ARBA00004811"/>
    </source>
</evidence>
<feature type="binding site" evidence="7">
    <location>
        <position position="145"/>
    </location>
    <ligand>
        <name>3-phosphoshikimate</name>
        <dbReference type="ChEBI" id="CHEBI:145989"/>
    </ligand>
</feature>
<dbReference type="Pfam" id="PF00275">
    <property type="entry name" value="EPSP_synthase"/>
    <property type="match status" value="1"/>
</dbReference>
<dbReference type="PROSITE" id="PS00885">
    <property type="entry name" value="EPSP_SYNTHASE_2"/>
    <property type="match status" value="1"/>
</dbReference>
<comment type="function">
    <text evidence="7">Catalyzes the transfer of the enolpyruvyl moiety of phosphoenolpyruvate (PEP) to the 5-hydroxyl of shikimate-3-phosphate (S3P) to produce enolpyruvyl shikimate-3-phosphate and inorganic phosphate.</text>
</comment>
<dbReference type="EC" id="2.5.1.19" evidence="7"/>
<feature type="binding site" evidence="7">
    <location>
        <position position="22"/>
    </location>
    <ligand>
        <name>3-phosphoshikimate</name>
        <dbReference type="ChEBI" id="CHEBI:145989"/>
    </ligand>
</feature>
<dbReference type="EMBL" id="QFLI01000011">
    <property type="protein sequence ID" value="PXX96864.1"/>
    <property type="molecule type" value="Genomic_DNA"/>
</dbReference>
<dbReference type="GO" id="GO:0009423">
    <property type="term" value="P:chorismate biosynthetic process"/>
    <property type="evidence" value="ECO:0007669"/>
    <property type="project" value="UniProtKB-UniRule"/>
</dbReference>
<dbReference type="OrthoDB" id="9809920at2"/>
<keyword evidence="3 7" id="KW-0028">Amino-acid biosynthesis</keyword>
<evidence type="ECO:0000313" key="10">
    <source>
        <dbReference type="Proteomes" id="UP000248079"/>
    </source>
</evidence>
<feature type="binding site" evidence="7">
    <location>
        <position position="288"/>
    </location>
    <ligand>
        <name>3-phosphoshikimate</name>
        <dbReference type="ChEBI" id="CHEBI:145989"/>
    </ligand>
</feature>
<dbReference type="InterPro" id="IPR023193">
    <property type="entry name" value="EPSP_synthase_CS"/>
</dbReference>
<dbReference type="PANTHER" id="PTHR21090:SF5">
    <property type="entry name" value="PENTAFUNCTIONAL AROM POLYPEPTIDE"/>
    <property type="match status" value="1"/>
</dbReference>
<dbReference type="InterPro" id="IPR013792">
    <property type="entry name" value="RNA3'P_cycl/enolpyr_Trfase_a/b"/>
</dbReference>
<feature type="binding site" evidence="7">
    <location>
        <position position="389"/>
    </location>
    <ligand>
        <name>phosphoenolpyruvate</name>
        <dbReference type="ChEBI" id="CHEBI:58702"/>
    </ligand>
</feature>
<feature type="binding site" evidence="7">
    <location>
        <position position="315"/>
    </location>
    <ligand>
        <name>3-phosphoshikimate</name>
        <dbReference type="ChEBI" id="CHEBI:145989"/>
    </ligand>
</feature>
<feature type="binding site" evidence="7">
    <location>
        <position position="146"/>
    </location>
    <ligand>
        <name>3-phosphoshikimate</name>
        <dbReference type="ChEBI" id="CHEBI:145989"/>
    </ligand>
</feature>
<evidence type="ECO:0000256" key="4">
    <source>
        <dbReference type="ARBA" id="ARBA00022679"/>
    </source>
</evidence>
<feature type="binding site" evidence="7">
    <location>
        <position position="144"/>
    </location>
    <ligand>
        <name>3-phosphoshikimate</name>
        <dbReference type="ChEBI" id="CHEBI:145989"/>
    </ligand>
</feature>
<evidence type="ECO:0000313" key="9">
    <source>
        <dbReference type="EMBL" id="PXX96864.1"/>
    </source>
</evidence>
<dbReference type="AlphaFoldDB" id="A0A2V3ZSP8"/>
<dbReference type="RefSeq" id="WP_110362862.1">
    <property type="nucleotide sequence ID" value="NZ_QFLI01000011.1"/>
</dbReference>
<feature type="binding site" evidence="7">
    <location>
        <position position="98"/>
    </location>
    <ligand>
        <name>phosphoenolpyruvate</name>
        <dbReference type="ChEBI" id="CHEBI:58702"/>
    </ligand>
</feature>
<evidence type="ECO:0000256" key="7">
    <source>
        <dbReference type="HAMAP-Rule" id="MF_00210"/>
    </source>
</evidence>
<dbReference type="Gene3D" id="3.65.10.10">
    <property type="entry name" value="Enolpyruvate transferase domain"/>
    <property type="match status" value="4"/>
</dbReference>
<dbReference type="GO" id="GO:0009073">
    <property type="term" value="P:aromatic amino acid family biosynthetic process"/>
    <property type="evidence" value="ECO:0007669"/>
    <property type="project" value="UniProtKB-KW"/>
</dbReference>
<comment type="pathway">
    <text evidence="1 7">Metabolic intermediate biosynthesis; chorismate biosynthesis; chorismate from D-erythrose 4-phosphate and phosphoenolpyruvate: step 6/7.</text>
</comment>
<dbReference type="InterPro" id="IPR036968">
    <property type="entry name" value="Enolpyruvate_Tfrase_sf"/>
</dbReference>
<accession>A0A2V3ZSP8</accession>
<dbReference type="Proteomes" id="UP000248079">
    <property type="component" value="Unassembled WGS sequence"/>
</dbReference>
<dbReference type="PANTHER" id="PTHR21090">
    <property type="entry name" value="AROM/DEHYDROQUINATE SYNTHASE"/>
    <property type="match status" value="1"/>
</dbReference>
<comment type="catalytic activity">
    <reaction evidence="6">
        <text>3-phosphoshikimate + phosphoenolpyruvate = 5-O-(1-carboxyvinyl)-3-phosphoshikimate + phosphate</text>
        <dbReference type="Rhea" id="RHEA:21256"/>
        <dbReference type="ChEBI" id="CHEBI:43474"/>
        <dbReference type="ChEBI" id="CHEBI:57701"/>
        <dbReference type="ChEBI" id="CHEBI:58702"/>
        <dbReference type="ChEBI" id="CHEBI:145989"/>
        <dbReference type="EC" id="2.5.1.19"/>
    </reaction>
    <physiologicalReaction direction="left-to-right" evidence="6">
        <dbReference type="Rhea" id="RHEA:21257"/>
    </physiologicalReaction>
</comment>
<dbReference type="HAMAP" id="MF_00210">
    <property type="entry name" value="EPSP_synth"/>
    <property type="match status" value="1"/>
</dbReference>
<dbReference type="GO" id="GO:0008652">
    <property type="term" value="P:amino acid biosynthetic process"/>
    <property type="evidence" value="ECO:0007669"/>
    <property type="project" value="UniProtKB-KW"/>
</dbReference>
<comment type="caution">
    <text evidence="9">The sequence shown here is derived from an EMBL/GenBank/DDBJ whole genome shotgun (WGS) entry which is preliminary data.</text>
</comment>
<feature type="domain" description="Enolpyruvate transferase" evidence="8">
    <location>
        <begin position="62"/>
        <end position="398"/>
    </location>
</feature>
<evidence type="ECO:0000256" key="2">
    <source>
        <dbReference type="ARBA" id="ARBA00009948"/>
    </source>
</evidence>
<feature type="binding site" evidence="7">
    <location>
        <position position="364"/>
    </location>
    <ligand>
        <name>phosphoenolpyruvate</name>
        <dbReference type="ChEBI" id="CHEBI:58702"/>
    </ligand>
</feature>
<reference evidence="9 10" key="1">
    <citation type="submission" date="2018-05" db="EMBL/GenBank/DDBJ databases">
        <title>Marinifilum breve JC075T sp. nov., a marine bacterium isolated from Yongle Blue Hole in the South China Sea.</title>
        <authorList>
            <person name="Fu T."/>
        </authorList>
    </citation>
    <scope>NUCLEOTIDE SEQUENCE [LARGE SCALE GENOMIC DNA]</scope>
    <source>
        <strain evidence="9 10">JC075</strain>
    </source>
</reference>
<keyword evidence="7" id="KW-0963">Cytoplasm</keyword>
<dbReference type="GO" id="GO:0005737">
    <property type="term" value="C:cytoplasm"/>
    <property type="evidence" value="ECO:0007669"/>
    <property type="project" value="UniProtKB-SubCell"/>
</dbReference>
<dbReference type="PIRSF" id="PIRSF000505">
    <property type="entry name" value="EPSPS"/>
    <property type="match status" value="1"/>
</dbReference>
<name>A0A2V3ZSP8_9BACT</name>
<feature type="binding site" evidence="7">
    <location>
        <position position="319"/>
    </location>
    <ligand>
        <name>phosphoenolpyruvate</name>
        <dbReference type="ChEBI" id="CHEBI:58702"/>
    </ligand>
</feature>
<comment type="similarity">
    <text evidence="2 7">Belongs to the EPSP synthase family.</text>
</comment>
<feature type="binding site" evidence="7">
    <location>
        <position position="70"/>
    </location>
    <ligand>
        <name>phosphoenolpyruvate</name>
        <dbReference type="ChEBI" id="CHEBI:58702"/>
    </ligand>
</feature>
<sequence length="408" mass="46068">MQYSISKANKVLEGRVVLPSSKSISNRVQIINALSNSFEPIKNLSDCDDSRAMQNILFSNTNTFDVGHAGTTMRFLTAYLSKIVGEWTLTGSDRMKERPIGVLVDALNSLGAQISYLEKEGYPPLKIFGSNITGKEVELKGDTSSQYISALLLIAPTLENGLRIKLKGDVVSRSYIEMTLNIMEEFGVKSEFKGQEIFVAKQAYQRIPYTVEGDWSGASYWWSFMALAAEGKLYLDGLRRRSFQGDSGLVPVFEKLGVKTQFSKRGMFIEKKESDCKKLVYDFLQMPDLAQTFAVCSCLKGISFHFKGLETLKIKETDRIHALITELGKLGYVLHEPAEGELAWDGERKEEDEKIVIETYHDHRMAMAFAPVAILRNDVLIDDPQVVKKSYPEFWEQLKSLNFEVKEI</sequence>
<feature type="binding site" evidence="7">
    <location>
        <position position="23"/>
    </location>
    <ligand>
        <name>3-phosphoshikimate</name>
        <dbReference type="ChEBI" id="CHEBI:145989"/>
    </ligand>
</feature>
<gene>
    <name evidence="7" type="primary">aroA</name>
    <name evidence="9" type="ORF">DF185_19690</name>
</gene>
<keyword evidence="5 7" id="KW-0057">Aromatic amino acid biosynthesis</keyword>
<proteinExistence type="inferred from homology"/>